<dbReference type="GO" id="GO:0098793">
    <property type="term" value="C:presynapse"/>
    <property type="evidence" value="ECO:0007669"/>
    <property type="project" value="GOC"/>
</dbReference>
<keyword evidence="9" id="KW-0175">Coiled coil</keyword>
<dbReference type="InterPro" id="IPR013724">
    <property type="entry name" value="GIT_SHD"/>
</dbReference>
<dbReference type="Gene3D" id="1.25.40.20">
    <property type="entry name" value="Ankyrin repeat-containing domain"/>
    <property type="match status" value="1"/>
</dbReference>
<dbReference type="InterPro" id="IPR037278">
    <property type="entry name" value="ARFGAP/RecO"/>
</dbReference>
<dbReference type="InterPro" id="IPR038508">
    <property type="entry name" value="ArfGAP_dom_sf"/>
</dbReference>
<dbReference type="PRINTS" id="PR00405">
    <property type="entry name" value="REVINTRACTNG"/>
</dbReference>
<name>A0A183IM10_9BILA</name>
<feature type="compositionally biased region" description="Basic and acidic residues" evidence="10">
    <location>
        <begin position="316"/>
        <end position="326"/>
    </location>
</feature>
<dbReference type="SMART" id="SM00248">
    <property type="entry name" value="ANK"/>
    <property type="match status" value="3"/>
</dbReference>
<dbReference type="GO" id="GO:0031267">
    <property type="term" value="F:small GTPase binding"/>
    <property type="evidence" value="ECO:0007669"/>
    <property type="project" value="TreeGrafter"/>
</dbReference>
<keyword evidence="4 8" id="KW-0863">Zinc-finger</keyword>
<sequence length="621" mass="68804">LSSTLCCADCSEKEPSWASLNRGVLICTECCTIHRSLGRNVSYVRSLHKSFWNTNQLALVHTLYSSGSNNIWEHTLLDPSNPNERNRRKPSAKDPLYPVKDQFIRTKYESLSFALRASRDVGREYATVEDLNRQLFSCVRTGHVDTTLRLLVLGASANQFVDPQTGATPIHVAAREGQELQVELLFLYGADCAQPDFEGLTPVDHAMAGGHKELAARLIELQVACIDEQSQLSNERYAVPFLPVSSDLAAPRNQRRQKLAKFNGREFASLIIDLLKEAKRRQLHAETSEEQTSATAELMAVQSNNKESVSTVSSASEERVLSRSEPDGPIYDEVPSEGLGTAYTALAPNDNPYSTLADKSYATIDDVLNLKFSFSGIERKFDDLLQSNEALRKEVAHLRKVTEELAEENNNINCCLSTLMRSSLYSTASAATSTLGNGQNAAVVVLEADRKCHRNGRSMSGVVNGDSHTVQRSFSEQPFWKNVQDSSLPELISDFLPDTSSVPFPDNLVLETEALTKEIYHILSIAQSGKYDGFASLVIRVQFIVDRMMNGIPAQHRTGPLLKILNSMMDSCAMLSVHCAKSCDLSTEKRDQFSCTIINLSYEIAKAANQLMKLFKEQQSG</sequence>
<keyword evidence="6 7" id="KW-0040">ANK repeat</keyword>
<keyword evidence="1" id="KW-0343">GTPase activation</keyword>
<evidence type="ECO:0000256" key="8">
    <source>
        <dbReference type="PROSITE-ProRule" id="PRU00288"/>
    </source>
</evidence>
<protein>
    <submittedName>
        <fullName evidence="12">Arf-GAP domain-containing protein</fullName>
    </submittedName>
</protein>
<evidence type="ECO:0000256" key="5">
    <source>
        <dbReference type="ARBA" id="ARBA00022833"/>
    </source>
</evidence>
<evidence type="ECO:0000256" key="10">
    <source>
        <dbReference type="SAM" id="MobiDB-lite"/>
    </source>
</evidence>
<dbReference type="PROSITE" id="PS50115">
    <property type="entry name" value="ARFGAP"/>
    <property type="match status" value="1"/>
</dbReference>
<evidence type="ECO:0000256" key="9">
    <source>
        <dbReference type="SAM" id="Coils"/>
    </source>
</evidence>
<evidence type="ECO:0000256" key="7">
    <source>
        <dbReference type="PROSITE-ProRule" id="PRU00023"/>
    </source>
</evidence>
<keyword evidence="5" id="KW-0862">Zinc</keyword>
<dbReference type="PROSITE" id="PS50297">
    <property type="entry name" value="ANK_REP_REGION"/>
    <property type="match status" value="1"/>
</dbReference>
<evidence type="ECO:0000256" key="2">
    <source>
        <dbReference type="ARBA" id="ARBA00022723"/>
    </source>
</evidence>
<dbReference type="WBParaSite" id="SBAD_0000485201-mRNA-1">
    <property type="protein sequence ID" value="SBAD_0000485201-mRNA-1"/>
    <property type="gene ID" value="SBAD_0000485201"/>
</dbReference>
<dbReference type="CDD" id="cd08833">
    <property type="entry name" value="ArfGap_GIT"/>
    <property type="match status" value="1"/>
</dbReference>
<dbReference type="Pfam" id="PF12796">
    <property type="entry name" value="Ank_2"/>
    <property type="match status" value="1"/>
</dbReference>
<dbReference type="AlphaFoldDB" id="A0A183IM10"/>
<dbReference type="PANTHER" id="PTHR46097:SF3">
    <property type="entry name" value="ARF GTPASE-ACTIVATING PROTEIN GIT"/>
    <property type="match status" value="1"/>
</dbReference>
<feature type="region of interest" description="Disordered" evidence="10">
    <location>
        <begin position="75"/>
        <end position="94"/>
    </location>
</feature>
<dbReference type="InterPro" id="IPR036770">
    <property type="entry name" value="Ankyrin_rpt-contain_sf"/>
</dbReference>
<dbReference type="Pfam" id="PF01412">
    <property type="entry name" value="ArfGap"/>
    <property type="match status" value="1"/>
</dbReference>
<evidence type="ECO:0000256" key="4">
    <source>
        <dbReference type="ARBA" id="ARBA00022771"/>
    </source>
</evidence>
<dbReference type="GO" id="GO:0008277">
    <property type="term" value="P:regulation of G protein-coupled receptor signaling pathway"/>
    <property type="evidence" value="ECO:0007669"/>
    <property type="project" value="TreeGrafter"/>
</dbReference>
<dbReference type="GO" id="GO:0005096">
    <property type="term" value="F:GTPase activator activity"/>
    <property type="evidence" value="ECO:0007669"/>
    <property type="project" value="UniProtKB-KW"/>
</dbReference>
<feature type="domain" description="Arf-GAP" evidence="11">
    <location>
        <begin position="1"/>
        <end position="121"/>
    </location>
</feature>
<organism evidence="12">
    <name type="scientific">Soboliphyme baturini</name>
    <dbReference type="NCBI Taxonomy" id="241478"/>
    <lineage>
        <taxon>Eukaryota</taxon>
        <taxon>Metazoa</taxon>
        <taxon>Ecdysozoa</taxon>
        <taxon>Nematoda</taxon>
        <taxon>Enoplea</taxon>
        <taxon>Dorylaimia</taxon>
        <taxon>Dioctophymatida</taxon>
        <taxon>Dioctophymatoidea</taxon>
        <taxon>Soboliphymatidae</taxon>
        <taxon>Soboliphyme</taxon>
    </lineage>
</organism>
<feature type="region of interest" description="Disordered" evidence="10">
    <location>
        <begin position="303"/>
        <end position="331"/>
    </location>
</feature>
<dbReference type="Pfam" id="PF08518">
    <property type="entry name" value="GIT_SHD"/>
    <property type="match status" value="1"/>
</dbReference>
<evidence type="ECO:0000256" key="1">
    <source>
        <dbReference type="ARBA" id="ARBA00022468"/>
    </source>
</evidence>
<evidence type="ECO:0000259" key="11">
    <source>
        <dbReference type="PROSITE" id="PS50115"/>
    </source>
</evidence>
<dbReference type="GO" id="GO:0036465">
    <property type="term" value="P:synaptic vesicle recycling"/>
    <property type="evidence" value="ECO:0007669"/>
    <property type="project" value="TreeGrafter"/>
</dbReference>
<dbReference type="SUPFAM" id="SSF48403">
    <property type="entry name" value="Ankyrin repeat"/>
    <property type="match status" value="1"/>
</dbReference>
<dbReference type="GO" id="GO:0008270">
    <property type="term" value="F:zinc ion binding"/>
    <property type="evidence" value="ECO:0007669"/>
    <property type="project" value="UniProtKB-KW"/>
</dbReference>
<keyword evidence="2" id="KW-0479">Metal-binding</keyword>
<dbReference type="Pfam" id="PF12205">
    <property type="entry name" value="GIT1_C"/>
    <property type="match status" value="1"/>
</dbReference>
<evidence type="ECO:0000256" key="3">
    <source>
        <dbReference type="ARBA" id="ARBA00022737"/>
    </source>
</evidence>
<dbReference type="InterPro" id="IPR022018">
    <property type="entry name" value="GIT1_C"/>
</dbReference>
<dbReference type="Gene3D" id="1.20.120.330">
    <property type="entry name" value="Nucleotidyltransferases domain 2"/>
    <property type="match status" value="1"/>
</dbReference>
<dbReference type="PROSITE" id="PS50088">
    <property type="entry name" value="ANK_REPEAT"/>
    <property type="match status" value="1"/>
</dbReference>
<dbReference type="PANTHER" id="PTHR46097">
    <property type="entry name" value="G PROTEIN-COUPLED RECEPTOR KINASE INTERACTING ARFGAP"/>
    <property type="match status" value="1"/>
</dbReference>
<dbReference type="InterPro" id="IPR001164">
    <property type="entry name" value="ArfGAP_dom"/>
</dbReference>
<proteinExistence type="predicted"/>
<dbReference type="GO" id="GO:0032012">
    <property type="term" value="P:regulation of ARF protein signal transduction"/>
    <property type="evidence" value="ECO:0007669"/>
    <property type="project" value="InterPro"/>
</dbReference>
<reference evidence="12" key="1">
    <citation type="submission" date="2016-06" db="UniProtKB">
        <authorList>
            <consortium name="WormBaseParasite"/>
        </authorList>
    </citation>
    <scope>IDENTIFICATION</scope>
</reference>
<dbReference type="InterPro" id="IPR047161">
    <property type="entry name" value="GIT-like"/>
</dbReference>
<dbReference type="Gene3D" id="1.10.220.150">
    <property type="entry name" value="Arf GTPase activating protein"/>
    <property type="match status" value="1"/>
</dbReference>
<dbReference type="InterPro" id="IPR002110">
    <property type="entry name" value="Ankyrin_rpt"/>
</dbReference>
<dbReference type="SUPFAM" id="SSF57863">
    <property type="entry name" value="ArfGap/RecO-like zinc finger"/>
    <property type="match status" value="1"/>
</dbReference>
<evidence type="ECO:0000256" key="6">
    <source>
        <dbReference type="ARBA" id="ARBA00023043"/>
    </source>
</evidence>
<dbReference type="GO" id="GO:0007420">
    <property type="term" value="P:brain development"/>
    <property type="evidence" value="ECO:0007669"/>
    <property type="project" value="InterPro"/>
</dbReference>
<accession>A0A183IM10</accession>
<feature type="repeat" description="ANK" evidence="7">
    <location>
        <begin position="165"/>
        <end position="197"/>
    </location>
</feature>
<evidence type="ECO:0000313" key="12">
    <source>
        <dbReference type="WBParaSite" id="SBAD_0000485201-mRNA-1"/>
    </source>
</evidence>
<keyword evidence="3" id="KW-0677">Repeat</keyword>
<dbReference type="SMART" id="SM00105">
    <property type="entry name" value="ArfGap"/>
    <property type="match status" value="1"/>
</dbReference>
<dbReference type="SMART" id="SM00555">
    <property type="entry name" value="GIT"/>
    <property type="match status" value="1"/>
</dbReference>
<feature type="coiled-coil region" evidence="9">
    <location>
        <begin position="381"/>
        <end position="411"/>
    </location>
</feature>